<keyword evidence="2" id="KW-1185">Reference proteome</keyword>
<dbReference type="EMBL" id="BSYI01000020">
    <property type="protein sequence ID" value="GMG83489.1"/>
    <property type="molecule type" value="Genomic_DNA"/>
</dbReference>
<evidence type="ECO:0000313" key="2">
    <source>
        <dbReference type="Proteomes" id="UP001239909"/>
    </source>
</evidence>
<sequence length="67" mass="7464">MCRATELLEQLSEDERQSLCRIRRGACATAIPNDHAEKLIRLGLAELVWGDQILTRQGRRAAEMAAG</sequence>
<name>A0ABQ6LQX1_9RHOB</name>
<comment type="caution">
    <text evidence="1">The sequence shown here is derived from an EMBL/GenBank/DDBJ whole genome shotgun (WGS) entry which is preliminary data.</text>
</comment>
<proteinExistence type="predicted"/>
<organism evidence="1 2">
    <name type="scientific">Paralimibaculum aggregatum</name>
    <dbReference type="NCBI Taxonomy" id="3036245"/>
    <lineage>
        <taxon>Bacteria</taxon>
        <taxon>Pseudomonadati</taxon>
        <taxon>Pseudomonadota</taxon>
        <taxon>Alphaproteobacteria</taxon>
        <taxon>Rhodobacterales</taxon>
        <taxon>Paracoccaceae</taxon>
        <taxon>Paralimibaculum</taxon>
    </lineage>
</organism>
<dbReference type="RefSeq" id="WP_285672285.1">
    <property type="nucleotide sequence ID" value="NZ_BSYI01000020.1"/>
</dbReference>
<dbReference type="Proteomes" id="UP001239909">
    <property type="component" value="Unassembled WGS sequence"/>
</dbReference>
<reference evidence="1 2" key="1">
    <citation type="submission" date="2023-04" db="EMBL/GenBank/DDBJ databases">
        <title>Marinoamorphus aggregata gen. nov., sp. Nov., isolate from tissue of brittle star Ophioplocus japonicus.</title>
        <authorList>
            <person name="Kawano K."/>
            <person name="Sawayama S."/>
            <person name="Nakagawa S."/>
        </authorList>
    </citation>
    <scope>NUCLEOTIDE SEQUENCE [LARGE SCALE GENOMIC DNA]</scope>
    <source>
        <strain evidence="1 2">NKW23</strain>
    </source>
</reference>
<protein>
    <submittedName>
        <fullName evidence="1">Uncharacterized protein</fullName>
    </submittedName>
</protein>
<accession>A0ABQ6LQX1</accession>
<gene>
    <name evidence="1" type="ORF">LNKW23_27020</name>
</gene>
<evidence type="ECO:0000313" key="1">
    <source>
        <dbReference type="EMBL" id="GMG83489.1"/>
    </source>
</evidence>